<keyword evidence="4 8" id="KW-0694">RNA-binding</keyword>
<dbReference type="PROSITE" id="PS50881">
    <property type="entry name" value="S5_DSRBD"/>
    <property type="match status" value="1"/>
</dbReference>
<evidence type="ECO:0000256" key="3">
    <source>
        <dbReference type="ARBA" id="ARBA00022730"/>
    </source>
</evidence>
<evidence type="ECO:0000256" key="7">
    <source>
        <dbReference type="ARBA" id="ARBA00035255"/>
    </source>
</evidence>
<evidence type="ECO:0000259" key="10">
    <source>
        <dbReference type="PROSITE" id="PS50881"/>
    </source>
</evidence>
<dbReference type="InterPro" id="IPR014721">
    <property type="entry name" value="Ribsml_uS5_D2-typ_fold_subgr"/>
</dbReference>
<evidence type="ECO:0000256" key="1">
    <source>
        <dbReference type="ARBA" id="ARBA00003093"/>
    </source>
</evidence>
<proteinExistence type="inferred from homology"/>
<sequence>MVHINRVAKVVKGGRRFAFAALVVVGDAKGRVGYGSGKAREVPEAIRKATEQAKRNMVKIALREGRTLHHDAFGRFGAGRVVLRAAPAGTGIIAGGPMRAVFETMGVQDVVAKCLGTSNPHNMIKATFAALVNLASPRSVAAKRGKKVGEIIGRRDGAAAAAAAGA</sequence>
<dbReference type="InterPro" id="IPR005712">
    <property type="entry name" value="Ribosomal_uS5_bac-type"/>
</dbReference>
<dbReference type="GO" id="GO:0015935">
    <property type="term" value="C:small ribosomal subunit"/>
    <property type="evidence" value="ECO:0007669"/>
    <property type="project" value="InterPro"/>
</dbReference>
<dbReference type="InterPro" id="IPR018192">
    <property type="entry name" value="Ribosomal_uS5_N_CS"/>
</dbReference>
<dbReference type="Gene3D" id="3.30.230.10">
    <property type="match status" value="1"/>
</dbReference>
<protein>
    <recommendedName>
        <fullName evidence="7 8">Small ribosomal subunit protein uS5</fullName>
    </recommendedName>
</protein>
<evidence type="ECO:0000256" key="6">
    <source>
        <dbReference type="ARBA" id="ARBA00023274"/>
    </source>
</evidence>
<evidence type="ECO:0000256" key="2">
    <source>
        <dbReference type="ARBA" id="ARBA00008945"/>
    </source>
</evidence>
<dbReference type="Pfam" id="PF03719">
    <property type="entry name" value="Ribosomal_S5_C"/>
    <property type="match status" value="1"/>
</dbReference>
<dbReference type="GO" id="GO:0006412">
    <property type="term" value="P:translation"/>
    <property type="evidence" value="ECO:0007669"/>
    <property type="project" value="UniProtKB-UniRule"/>
</dbReference>
<comment type="similarity">
    <text evidence="2 8 9">Belongs to the universal ribosomal protein uS5 family.</text>
</comment>
<keyword evidence="5 8" id="KW-0689">Ribosomal protein</keyword>
<dbReference type="GO" id="GO:0042254">
    <property type="term" value="P:ribosome biogenesis"/>
    <property type="evidence" value="ECO:0007669"/>
    <property type="project" value="UniProtKB-ARBA"/>
</dbReference>
<dbReference type="InterPro" id="IPR020568">
    <property type="entry name" value="Ribosomal_Su5_D2-typ_SF"/>
</dbReference>
<dbReference type="InterPro" id="IPR005324">
    <property type="entry name" value="Ribosomal_uS5_C"/>
</dbReference>
<dbReference type="SUPFAM" id="SSF54768">
    <property type="entry name" value="dsRNA-binding domain-like"/>
    <property type="match status" value="1"/>
</dbReference>
<dbReference type="Proteomes" id="UP000078428">
    <property type="component" value="Unassembled WGS sequence"/>
</dbReference>
<keyword evidence="3 8" id="KW-0699">rRNA-binding</keyword>
<evidence type="ECO:0000313" key="11">
    <source>
        <dbReference type="EMBL" id="OAN53958.1"/>
    </source>
</evidence>
<comment type="subunit">
    <text evidence="8">Part of the 30S ribosomal subunit. Contacts proteins S4 and S8.</text>
</comment>
<dbReference type="GO" id="GO:0003735">
    <property type="term" value="F:structural constituent of ribosome"/>
    <property type="evidence" value="ECO:0007669"/>
    <property type="project" value="UniProtKB-UniRule"/>
</dbReference>
<dbReference type="Pfam" id="PF00333">
    <property type="entry name" value="Ribosomal_S5"/>
    <property type="match status" value="1"/>
</dbReference>
<dbReference type="STRING" id="1285242.A6A04_13095"/>
<feature type="domain" description="S5 DRBM" evidence="10">
    <location>
        <begin position="1"/>
        <end position="60"/>
    </location>
</feature>
<dbReference type="NCBIfam" id="TIGR01021">
    <property type="entry name" value="rpsE_bact"/>
    <property type="match status" value="1"/>
</dbReference>
<gene>
    <name evidence="8" type="primary">rpsE</name>
    <name evidence="11" type="ORF">A6A04_13095</name>
</gene>
<evidence type="ECO:0000256" key="5">
    <source>
        <dbReference type="ARBA" id="ARBA00022980"/>
    </source>
</evidence>
<comment type="function">
    <text evidence="8">With S4 and S12 plays an important role in translational accuracy.</text>
</comment>
<dbReference type="FunFam" id="3.30.230.10:FF:000002">
    <property type="entry name" value="30S ribosomal protein S5"/>
    <property type="match status" value="1"/>
</dbReference>
<dbReference type="FunFam" id="3.30.160.20:FF:000001">
    <property type="entry name" value="30S ribosomal protein S5"/>
    <property type="match status" value="1"/>
</dbReference>
<evidence type="ECO:0000256" key="4">
    <source>
        <dbReference type="ARBA" id="ARBA00022884"/>
    </source>
</evidence>
<keyword evidence="6 8" id="KW-0687">Ribonucleoprotein</keyword>
<dbReference type="HAMAP" id="MF_01307_B">
    <property type="entry name" value="Ribosomal_uS5_B"/>
    <property type="match status" value="1"/>
</dbReference>
<dbReference type="PANTHER" id="PTHR48277">
    <property type="entry name" value="MITOCHONDRIAL RIBOSOMAL PROTEIN S5"/>
    <property type="match status" value="1"/>
</dbReference>
<dbReference type="InterPro" id="IPR013810">
    <property type="entry name" value="Ribosomal_uS5_N"/>
</dbReference>
<reference evidence="11 12" key="1">
    <citation type="submission" date="2016-04" db="EMBL/GenBank/DDBJ databases">
        <title>Draft genome sequence of freshwater magnetotactic bacteria Magnetospirillum marisnigri SP-1 and Magnetospirillum moscoviense BB-1.</title>
        <authorList>
            <person name="Koziaeva V."/>
            <person name="Dziuba M.V."/>
            <person name="Ivanov T.M."/>
            <person name="Kuznetsov B."/>
            <person name="Grouzdev D.S."/>
        </authorList>
    </citation>
    <scope>NUCLEOTIDE SEQUENCE [LARGE SCALE GENOMIC DNA]</scope>
    <source>
        <strain evidence="11 12">SP-1</strain>
    </source>
</reference>
<evidence type="ECO:0000256" key="9">
    <source>
        <dbReference type="RuleBase" id="RU003823"/>
    </source>
</evidence>
<name>A0A178MUK4_9PROT</name>
<comment type="function">
    <text evidence="1 8">Located at the back of the 30S subunit body where it stabilizes the conformation of the head with respect to the body.</text>
</comment>
<keyword evidence="12" id="KW-1185">Reference proteome</keyword>
<dbReference type="PROSITE" id="PS00585">
    <property type="entry name" value="RIBOSOMAL_S5"/>
    <property type="match status" value="1"/>
</dbReference>
<dbReference type="GO" id="GO:0005737">
    <property type="term" value="C:cytoplasm"/>
    <property type="evidence" value="ECO:0007669"/>
    <property type="project" value="UniProtKB-ARBA"/>
</dbReference>
<dbReference type="AlphaFoldDB" id="A0A178MUK4"/>
<dbReference type="PANTHER" id="PTHR48277:SF1">
    <property type="entry name" value="MITOCHONDRIAL RIBOSOMAL PROTEIN S5"/>
    <property type="match status" value="1"/>
</dbReference>
<dbReference type="GO" id="GO:0019843">
    <property type="term" value="F:rRNA binding"/>
    <property type="evidence" value="ECO:0007669"/>
    <property type="project" value="UniProtKB-UniRule"/>
</dbReference>
<dbReference type="Gene3D" id="3.30.160.20">
    <property type="match status" value="1"/>
</dbReference>
<organism evidence="11 12">
    <name type="scientific">Paramagnetospirillum marisnigri</name>
    <dbReference type="NCBI Taxonomy" id="1285242"/>
    <lineage>
        <taxon>Bacteria</taxon>
        <taxon>Pseudomonadati</taxon>
        <taxon>Pseudomonadota</taxon>
        <taxon>Alphaproteobacteria</taxon>
        <taxon>Rhodospirillales</taxon>
        <taxon>Magnetospirillaceae</taxon>
        <taxon>Paramagnetospirillum</taxon>
    </lineage>
</organism>
<accession>A0A178MUK4</accession>
<dbReference type="SUPFAM" id="SSF54211">
    <property type="entry name" value="Ribosomal protein S5 domain 2-like"/>
    <property type="match status" value="1"/>
</dbReference>
<dbReference type="EMBL" id="LWQT01000038">
    <property type="protein sequence ID" value="OAN53958.1"/>
    <property type="molecule type" value="Genomic_DNA"/>
</dbReference>
<dbReference type="InterPro" id="IPR000851">
    <property type="entry name" value="Ribosomal_uS5"/>
</dbReference>
<evidence type="ECO:0000256" key="8">
    <source>
        <dbReference type="HAMAP-Rule" id="MF_01307"/>
    </source>
</evidence>
<comment type="caution">
    <text evidence="11">The sequence shown here is derived from an EMBL/GenBank/DDBJ whole genome shotgun (WGS) entry which is preliminary data.</text>
</comment>
<evidence type="ECO:0000313" key="12">
    <source>
        <dbReference type="Proteomes" id="UP000078428"/>
    </source>
</evidence>
<comment type="domain">
    <text evidence="8">The N-terminal domain interacts with the head of the 30S subunit; the C-terminal domain interacts with the body and contacts protein S4. The interaction surface between S4 and S5 is involved in control of translational fidelity.</text>
</comment>